<evidence type="ECO:0000256" key="4">
    <source>
        <dbReference type="ARBA" id="ARBA00022538"/>
    </source>
</evidence>
<dbReference type="InterPro" id="IPR003445">
    <property type="entry name" value="Cat_transpt"/>
</dbReference>
<name>A0A2B7WPD7_9EURO</name>
<keyword evidence="13" id="KW-1185">Reference proteome</keyword>
<evidence type="ECO:0000256" key="10">
    <source>
        <dbReference type="SAM" id="MobiDB-lite"/>
    </source>
</evidence>
<feature type="transmembrane region" description="Helical" evidence="11">
    <location>
        <begin position="299"/>
        <end position="323"/>
    </location>
</feature>
<proteinExistence type="inferred from homology"/>
<evidence type="ECO:0000256" key="7">
    <source>
        <dbReference type="ARBA" id="ARBA00022989"/>
    </source>
</evidence>
<evidence type="ECO:0000256" key="11">
    <source>
        <dbReference type="SAM" id="Phobius"/>
    </source>
</evidence>
<evidence type="ECO:0000256" key="9">
    <source>
        <dbReference type="ARBA" id="ARBA00023136"/>
    </source>
</evidence>
<dbReference type="GO" id="GO:0030007">
    <property type="term" value="P:intracellular potassium ion homeostasis"/>
    <property type="evidence" value="ECO:0007669"/>
    <property type="project" value="InterPro"/>
</dbReference>
<keyword evidence="6" id="KW-0630">Potassium</keyword>
<evidence type="ECO:0000256" key="2">
    <source>
        <dbReference type="ARBA" id="ARBA00009137"/>
    </source>
</evidence>
<evidence type="ECO:0008006" key="14">
    <source>
        <dbReference type="Google" id="ProtNLM"/>
    </source>
</evidence>
<dbReference type="GO" id="GO:0005886">
    <property type="term" value="C:plasma membrane"/>
    <property type="evidence" value="ECO:0007669"/>
    <property type="project" value="InterPro"/>
</dbReference>
<keyword evidence="5 11" id="KW-0812">Transmembrane</keyword>
<evidence type="ECO:0000256" key="3">
    <source>
        <dbReference type="ARBA" id="ARBA00022448"/>
    </source>
</evidence>
<feature type="transmembrane region" description="Helical" evidence="11">
    <location>
        <begin position="498"/>
        <end position="517"/>
    </location>
</feature>
<dbReference type="NCBIfam" id="TIGR00934">
    <property type="entry name" value="2a38euk"/>
    <property type="match status" value="1"/>
</dbReference>
<comment type="caution">
    <text evidence="12">The sequence shown here is derived from an EMBL/GenBank/DDBJ whole genome shotgun (WGS) entry which is preliminary data.</text>
</comment>
<comment type="subcellular location">
    <subcellularLocation>
        <location evidence="1">Membrane</location>
        <topology evidence="1">Multi-pass membrane protein</topology>
    </subcellularLocation>
</comment>
<dbReference type="InterPro" id="IPR004773">
    <property type="entry name" value="K/Na_transp_Trk1/HKT1"/>
</dbReference>
<dbReference type="GO" id="GO:1990573">
    <property type="term" value="P:potassium ion import across plasma membrane"/>
    <property type="evidence" value="ECO:0007669"/>
    <property type="project" value="TreeGrafter"/>
</dbReference>
<keyword evidence="9 11" id="KW-0472">Membrane</keyword>
<evidence type="ECO:0000256" key="5">
    <source>
        <dbReference type="ARBA" id="ARBA00022692"/>
    </source>
</evidence>
<feature type="region of interest" description="Disordered" evidence="10">
    <location>
        <begin position="137"/>
        <end position="157"/>
    </location>
</feature>
<dbReference type="AlphaFoldDB" id="A0A2B7WPD7"/>
<evidence type="ECO:0000256" key="8">
    <source>
        <dbReference type="ARBA" id="ARBA00023065"/>
    </source>
</evidence>
<evidence type="ECO:0000313" key="12">
    <source>
        <dbReference type="EMBL" id="PGH01244.1"/>
    </source>
</evidence>
<dbReference type="EMBL" id="PDNB01000174">
    <property type="protein sequence ID" value="PGH01244.1"/>
    <property type="molecule type" value="Genomic_DNA"/>
</dbReference>
<dbReference type="GO" id="GO:0140107">
    <property type="term" value="F:high-affinity potassium ion transmembrane transporter activity"/>
    <property type="evidence" value="ECO:0007669"/>
    <property type="project" value="TreeGrafter"/>
</dbReference>
<sequence>MWKLPLNFITLHYAYIITLSVSSLAVLYPYGNLRAIDAYFFGASGSTESGLNTFVVDVKDLKTYQQVFIYVIPIMSNLGFINIAVVIVRLHWFRKRLNAIAPTLVRPAKRYDAEAHASGTPESSDKENTSVEGAVDTTNINGASTDSNSNKDNGAQAQNAKANISFAADVKGYNKSKALYIPPPHERDRGRPMVEVDEIFSDDEDVVKTNDASVRRSLSARRRGPRIANTIASSVFVLEPAPKPRLEQPKLRSEMSLSKNLDLPSLSSRATVGRNSTFSGLTPEDREQLGGIEYRSLKLLLKIVTGYFFGLHIFGAICLVGWIRHANPKYRDYLAECGQSPIWWGFYSSQTMIDNLGFTLTPDSMISFQDAAWPMFIMSFLAYVGNTFYPCFLRFIIWTMFKLTPKASSLKEPLNFLLKHPRRCYTLLFPSGTTWVLFSILFAMNFVDVLLIVVLDLNNPAVNNLPLGPRILASLFQAASSRHTGTSSFNLANVNPGVQFSLLVMMYIAIFPIAISIRASNSYETSALGVYPKEEDLNEYNGRSYILAHIKNQLTFDLWYIFIGIFCICVSESKKIMDPNEPAFAVFPIFFEVTSAYGNVGLSLGHPDVMTSLSGQFNTFSKLVICAMMIRGRHRGLPSQLDRAIMLPSDRLIDDDNQFETTRRFSSTKIKRYHTN</sequence>
<dbReference type="STRING" id="1447875.A0A2B7WPD7"/>
<protein>
    <recommendedName>
        <fullName evidence="14">Potassium transport protein</fullName>
    </recommendedName>
</protein>
<keyword evidence="4" id="KW-0633">Potassium transport</keyword>
<dbReference type="PIRSF" id="PIRSF002450">
    <property type="entry name" value="K+_transpter_TRK"/>
    <property type="match status" value="1"/>
</dbReference>
<evidence type="ECO:0000256" key="1">
    <source>
        <dbReference type="ARBA" id="ARBA00004141"/>
    </source>
</evidence>
<dbReference type="InterPro" id="IPR051143">
    <property type="entry name" value="TrkH_K-transport"/>
</dbReference>
<dbReference type="OrthoDB" id="9999863at2759"/>
<dbReference type="Proteomes" id="UP000223968">
    <property type="component" value="Unassembled WGS sequence"/>
</dbReference>
<keyword evidence="3" id="KW-0813">Transport</keyword>
<comment type="similarity">
    <text evidence="2">Belongs to the TrkH potassium transport family.</text>
</comment>
<dbReference type="PANTHER" id="PTHR31064:SF5">
    <property type="entry name" value="POTASSIUM ION TRANSPORTER (EUROFUNG)"/>
    <property type="match status" value="1"/>
</dbReference>
<evidence type="ECO:0000313" key="13">
    <source>
        <dbReference type="Proteomes" id="UP000223968"/>
    </source>
</evidence>
<dbReference type="PANTHER" id="PTHR31064">
    <property type="entry name" value="POTASSIUM TRANSPORT PROTEIN DDB_G0292412-RELATED"/>
    <property type="match status" value="1"/>
</dbReference>
<evidence type="ECO:0000256" key="6">
    <source>
        <dbReference type="ARBA" id="ARBA00022958"/>
    </source>
</evidence>
<organism evidence="12 13">
    <name type="scientific">Helicocarpus griseus UAMH5409</name>
    <dbReference type="NCBI Taxonomy" id="1447875"/>
    <lineage>
        <taxon>Eukaryota</taxon>
        <taxon>Fungi</taxon>
        <taxon>Dikarya</taxon>
        <taxon>Ascomycota</taxon>
        <taxon>Pezizomycotina</taxon>
        <taxon>Eurotiomycetes</taxon>
        <taxon>Eurotiomycetidae</taxon>
        <taxon>Onygenales</taxon>
        <taxon>Ajellomycetaceae</taxon>
        <taxon>Helicocarpus</taxon>
    </lineage>
</organism>
<dbReference type="InterPro" id="IPR015958">
    <property type="entry name" value="Trk1_fungi"/>
</dbReference>
<feature type="transmembrane region" description="Helical" evidence="11">
    <location>
        <begin position="371"/>
        <end position="397"/>
    </location>
</feature>
<keyword evidence="8" id="KW-0406">Ion transport</keyword>
<feature type="transmembrane region" description="Helical" evidence="11">
    <location>
        <begin position="67"/>
        <end position="88"/>
    </location>
</feature>
<keyword evidence="7 11" id="KW-1133">Transmembrane helix</keyword>
<feature type="transmembrane region" description="Helical" evidence="11">
    <location>
        <begin position="12"/>
        <end position="31"/>
    </location>
</feature>
<reference evidence="12 13" key="1">
    <citation type="submission" date="2017-10" db="EMBL/GenBank/DDBJ databases">
        <title>Comparative genomics in systemic dimorphic fungi from Ajellomycetaceae.</title>
        <authorList>
            <person name="Munoz J.F."/>
            <person name="Mcewen J.G."/>
            <person name="Clay O.K."/>
            <person name="Cuomo C.A."/>
        </authorList>
    </citation>
    <scope>NUCLEOTIDE SEQUENCE [LARGE SCALE GENOMIC DNA]</scope>
    <source>
        <strain evidence="12 13">UAMH5409</strain>
    </source>
</reference>
<gene>
    <name evidence="12" type="ORF">AJ79_07976</name>
</gene>
<feature type="transmembrane region" description="Helical" evidence="11">
    <location>
        <begin position="427"/>
        <end position="455"/>
    </location>
</feature>
<accession>A0A2B7WPD7</accession>
<dbReference type="Pfam" id="PF02386">
    <property type="entry name" value="TrkH"/>
    <property type="match status" value="1"/>
</dbReference>